<dbReference type="InterPro" id="IPR004693">
    <property type="entry name" value="Silicon_transpt"/>
</dbReference>
<keyword evidence="4" id="KW-1185">Reference proteome</keyword>
<feature type="transmembrane region" description="Helical" evidence="2">
    <location>
        <begin position="140"/>
        <end position="164"/>
    </location>
</feature>
<name>A0A8J1THZ8_OWEFU</name>
<accession>A0A8J1THZ8</accession>
<evidence type="ECO:0000256" key="2">
    <source>
        <dbReference type="SAM" id="Phobius"/>
    </source>
</evidence>
<gene>
    <name evidence="3" type="ORF">OFUS_LOCUS4310</name>
</gene>
<dbReference type="AlphaFoldDB" id="A0A8J1THZ8"/>
<keyword evidence="2" id="KW-1133">Transmembrane helix</keyword>
<feature type="transmembrane region" description="Helical" evidence="2">
    <location>
        <begin position="185"/>
        <end position="208"/>
    </location>
</feature>
<keyword evidence="2" id="KW-0812">Transmembrane</keyword>
<keyword evidence="2" id="KW-0472">Membrane</keyword>
<feature type="non-terminal residue" evidence="3">
    <location>
        <position position="329"/>
    </location>
</feature>
<feature type="compositionally biased region" description="Low complexity" evidence="1">
    <location>
        <begin position="239"/>
        <end position="256"/>
    </location>
</feature>
<comment type="caution">
    <text evidence="3">The sequence shown here is derived from an EMBL/GenBank/DDBJ whole genome shotgun (WGS) entry which is preliminary data.</text>
</comment>
<dbReference type="Proteomes" id="UP000749559">
    <property type="component" value="Unassembled WGS sequence"/>
</dbReference>
<dbReference type="EMBL" id="CAIIXF020000002">
    <property type="protein sequence ID" value="CAH1777247.1"/>
    <property type="molecule type" value="Genomic_DNA"/>
</dbReference>
<feature type="transmembrane region" description="Helical" evidence="2">
    <location>
        <begin position="12"/>
        <end position="34"/>
    </location>
</feature>
<feature type="region of interest" description="Disordered" evidence="1">
    <location>
        <begin position="239"/>
        <end position="261"/>
    </location>
</feature>
<sequence>MVDVKKATWIDYVRFILSALLLLFSLVVTFYAIVERKTGFWKEVPGWVALILFIIDLFLLGIVEGLQIALVELKRQHPDSYKKSHPAAYRLGQIAAHGDNVERFLIGRQVFVVILVFFCAKLTTIHANTDGGKFLFPVPFWFQAAFLETGLLACIIVVTIAQLMPQIVAAKYPVHFLQIVIMRPAYYACVFVEITGIAHICWLLAAFFEFCFRWKDDESTVNPNDILAADEILNEIEGSLSDDTNDSDNTPGDSTSVDMGDNVEKQPLVGLHHKLETTKYTHLVDKLNNQVEPDTLRILRHYLDNHPEKFHKFPSMIGGKIYPAPGMLA</sequence>
<evidence type="ECO:0000313" key="4">
    <source>
        <dbReference type="Proteomes" id="UP000749559"/>
    </source>
</evidence>
<evidence type="ECO:0000313" key="3">
    <source>
        <dbReference type="EMBL" id="CAH1777247.1"/>
    </source>
</evidence>
<proteinExistence type="predicted"/>
<dbReference type="Pfam" id="PF03842">
    <property type="entry name" value="Silic_transp"/>
    <property type="match status" value="1"/>
</dbReference>
<organism evidence="3 4">
    <name type="scientific">Owenia fusiformis</name>
    <name type="common">Polychaete worm</name>
    <dbReference type="NCBI Taxonomy" id="6347"/>
    <lineage>
        <taxon>Eukaryota</taxon>
        <taxon>Metazoa</taxon>
        <taxon>Spiralia</taxon>
        <taxon>Lophotrochozoa</taxon>
        <taxon>Annelida</taxon>
        <taxon>Polychaeta</taxon>
        <taxon>Sedentaria</taxon>
        <taxon>Canalipalpata</taxon>
        <taxon>Sabellida</taxon>
        <taxon>Oweniida</taxon>
        <taxon>Oweniidae</taxon>
        <taxon>Owenia</taxon>
    </lineage>
</organism>
<dbReference type="OrthoDB" id="189428at2759"/>
<protein>
    <submittedName>
        <fullName evidence="3">Uncharacterized protein</fullName>
    </submittedName>
</protein>
<feature type="transmembrane region" description="Helical" evidence="2">
    <location>
        <begin position="110"/>
        <end position="128"/>
    </location>
</feature>
<reference evidence="3" key="1">
    <citation type="submission" date="2022-03" db="EMBL/GenBank/DDBJ databases">
        <authorList>
            <person name="Martin C."/>
        </authorList>
    </citation>
    <scope>NUCLEOTIDE SEQUENCE</scope>
</reference>
<evidence type="ECO:0000256" key="1">
    <source>
        <dbReference type="SAM" id="MobiDB-lite"/>
    </source>
</evidence>
<feature type="transmembrane region" description="Helical" evidence="2">
    <location>
        <begin position="46"/>
        <end position="73"/>
    </location>
</feature>
<dbReference type="GO" id="GO:0015708">
    <property type="term" value="P:silicic acid import across plasma membrane"/>
    <property type="evidence" value="ECO:0007669"/>
    <property type="project" value="InterPro"/>
</dbReference>